<proteinExistence type="predicted"/>
<protein>
    <submittedName>
        <fullName evidence="1">Uncharacterized protein</fullName>
    </submittedName>
</protein>
<organism evidence="1 2">
    <name type="scientific">Thermococcus waiotapuensis</name>
    <dbReference type="NCBI Taxonomy" id="90909"/>
    <lineage>
        <taxon>Archaea</taxon>
        <taxon>Methanobacteriati</taxon>
        <taxon>Methanobacteriota</taxon>
        <taxon>Thermococci</taxon>
        <taxon>Thermococcales</taxon>
        <taxon>Thermococcaceae</taxon>
        <taxon>Thermococcus</taxon>
    </lineage>
</organism>
<evidence type="ECO:0000313" key="1">
    <source>
        <dbReference type="EMBL" id="MDV3104406.1"/>
    </source>
</evidence>
<accession>A0AAE4T450</accession>
<keyword evidence="2" id="KW-1185">Reference proteome</keyword>
<reference evidence="1 2" key="1">
    <citation type="submission" date="2023-08" db="EMBL/GenBank/DDBJ databases">
        <title>Draft genome sequence of Thermococcus waiotapuensis WT1T, a thermophilic sulphur-dependent archaeon from order Thermococcales.</title>
        <authorList>
            <person name="Manners S.H."/>
            <person name="Carere C.R."/>
            <person name="Dhami M.K."/>
            <person name="Dobson R.C.J."/>
            <person name="Stott M.B."/>
        </authorList>
    </citation>
    <scope>NUCLEOTIDE SEQUENCE [LARGE SCALE GENOMIC DNA]</scope>
    <source>
        <strain evidence="1 2">WT1</strain>
    </source>
</reference>
<dbReference type="EMBL" id="JAVDZE010000004">
    <property type="protein sequence ID" value="MDV3104406.1"/>
    <property type="molecule type" value="Genomic_DNA"/>
</dbReference>
<name>A0AAE4T450_9EURY</name>
<dbReference type="Proteomes" id="UP001245683">
    <property type="component" value="Unassembled WGS sequence"/>
</dbReference>
<evidence type="ECO:0000313" key="2">
    <source>
        <dbReference type="Proteomes" id="UP001245683"/>
    </source>
</evidence>
<dbReference type="RefSeq" id="WP_315342877.1">
    <property type="nucleotide sequence ID" value="NZ_JAVDZE010000004.1"/>
</dbReference>
<dbReference type="AlphaFoldDB" id="A0AAE4T450"/>
<comment type="caution">
    <text evidence="1">The sequence shown here is derived from an EMBL/GenBank/DDBJ whole genome shotgun (WGS) entry which is preliminary data.</text>
</comment>
<gene>
    <name evidence="1" type="ORF">RBI02_07650</name>
</gene>
<sequence length="203" mass="23176">MKFKGWAFGSTARIEFDIMTLGELKVEDFRDFDVDSIKLEFRPGSSGIKIIGIWEGPIERAGEGIKKALEESSKLRERIMRRIRAKTDSIRGTMLQLGFKEEVVGYGSALRFSKKIGSYEIVVVVSTTDNVVRVEVYGNDRKVISPELESIFGEVEVEELEVYDLEDNHEERLVINLEIPKDDEKPEKKIAEAIKIIENMLMT</sequence>